<name>A0ACB9MH42_BAUVA</name>
<dbReference type="EMBL" id="CM039434">
    <property type="protein sequence ID" value="KAI4322983.1"/>
    <property type="molecule type" value="Genomic_DNA"/>
</dbReference>
<evidence type="ECO:0000313" key="2">
    <source>
        <dbReference type="Proteomes" id="UP000828941"/>
    </source>
</evidence>
<evidence type="ECO:0000313" key="1">
    <source>
        <dbReference type="EMBL" id="KAI4322983.1"/>
    </source>
</evidence>
<gene>
    <name evidence="1" type="ORF">L6164_022628</name>
</gene>
<organism evidence="1 2">
    <name type="scientific">Bauhinia variegata</name>
    <name type="common">Purple orchid tree</name>
    <name type="synonym">Phanera variegata</name>
    <dbReference type="NCBI Taxonomy" id="167791"/>
    <lineage>
        <taxon>Eukaryota</taxon>
        <taxon>Viridiplantae</taxon>
        <taxon>Streptophyta</taxon>
        <taxon>Embryophyta</taxon>
        <taxon>Tracheophyta</taxon>
        <taxon>Spermatophyta</taxon>
        <taxon>Magnoliopsida</taxon>
        <taxon>eudicotyledons</taxon>
        <taxon>Gunneridae</taxon>
        <taxon>Pentapetalae</taxon>
        <taxon>rosids</taxon>
        <taxon>fabids</taxon>
        <taxon>Fabales</taxon>
        <taxon>Fabaceae</taxon>
        <taxon>Cercidoideae</taxon>
        <taxon>Cercideae</taxon>
        <taxon>Bauhiniinae</taxon>
        <taxon>Bauhinia</taxon>
    </lineage>
</organism>
<reference evidence="1 2" key="1">
    <citation type="journal article" date="2022" name="DNA Res.">
        <title>Chromosomal-level genome assembly of the orchid tree Bauhinia variegata (Leguminosae; Cercidoideae) supports the allotetraploid origin hypothesis of Bauhinia.</title>
        <authorList>
            <person name="Zhong Y."/>
            <person name="Chen Y."/>
            <person name="Zheng D."/>
            <person name="Pang J."/>
            <person name="Liu Y."/>
            <person name="Luo S."/>
            <person name="Meng S."/>
            <person name="Qian L."/>
            <person name="Wei D."/>
            <person name="Dai S."/>
            <person name="Zhou R."/>
        </authorList>
    </citation>
    <scope>NUCLEOTIDE SEQUENCE [LARGE SCALE GENOMIC DNA]</scope>
    <source>
        <strain evidence="1">BV-YZ2020</strain>
    </source>
</reference>
<dbReference type="Proteomes" id="UP000828941">
    <property type="component" value="Chromosome 9"/>
</dbReference>
<keyword evidence="2" id="KW-1185">Reference proteome</keyword>
<protein>
    <submittedName>
        <fullName evidence="1">Uncharacterized protein</fullName>
    </submittedName>
</protein>
<comment type="caution">
    <text evidence="1">The sequence shown here is derived from an EMBL/GenBank/DDBJ whole genome shotgun (WGS) entry which is preliminary data.</text>
</comment>
<proteinExistence type="predicted"/>
<sequence length="619" mass="71236">MEEEEETLANKPKTVRKRKLYGVTDAESAAVRERLVKRIILSLTKPSYVLGQGPNNLRTENRLRLRYLLRRLVKQHNWVEASGVLSAYLKGTVKDKSPFKNRFKYSVLLELLKHVGNDYINPTRIANLYDVWMKKNGSMRDWPVEDKYEVHLDFLLYCLMQGNFDEAHQNALSLKQETGVESDPKSNLVIGLTFYELWYSCIPQEFQWRDSDLLDSPGSSQIVGTKFSNQVARSEWHNSVESHMADSNDPNNSDTSVMNDKSRPKDVEFSHDMEVSMDVDIKDHREKPVQNVQPQGFYLNSEENTGNGDPYANHGGHMQDVSSLYALGGLDSSLLPLRLPDQNSIEQFVYFHDKLLNSYYHEAVKHLQLAVDSTPSSSLALLPLTQLLLIGGQVDEALNTLHAQYSDSASALPIRLRAALLERFDPNNRLVLSRCFEDILKKDPTCHDSLAKLIRMYQNGDYSLESLLEMIALHLDATYAECNTWREFALCFYNLSLYEEDCMSSFPGKAEDAQHRSSFLSRTPHIFTKGKSGKAWRLRCRWWLKRHFSNNKLVSEIEAGDLQLLTYKAACASHMYGQEFDYVVKAHSRLEKANDRDLLLSLDMHRRNSFGFYQKFLQR</sequence>
<accession>A0ACB9MH42</accession>